<feature type="region of interest" description="Disordered" evidence="1">
    <location>
        <begin position="81"/>
        <end position="115"/>
    </location>
</feature>
<gene>
    <name evidence="2" type="ORF">EDD32_0448</name>
</gene>
<comment type="caution">
    <text evidence="2">The sequence shown here is derived from an EMBL/GenBank/DDBJ whole genome shotgun (WGS) entry which is preliminary data.</text>
</comment>
<evidence type="ECO:0000313" key="2">
    <source>
        <dbReference type="EMBL" id="RPF26025.1"/>
    </source>
</evidence>
<feature type="region of interest" description="Disordered" evidence="1">
    <location>
        <begin position="49"/>
        <end position="69"/>
    </location>
</feature>
<feature type="compositionally biased region" description="Basic residues" evidence="1">
    <location>
        <begin position="1"/>
        <end position="10"/>
    </location>
</feature>
<name>A0A3N4ZY84_9MICO</name>
<dbReference type="EMBL" id="RKRA01000001">
    <property type="protein sequence ID" value="RPF26025.1"/>
    <property type="molecule type" value="Genomic_DNA"/>
</dbReference>
<organism evidence="2 3">
    <name type="scientific">Georgenia muralis</name>
    <dbReference type="NCBI Taxonomy" id="154117"/>
    <lineage>
        <taxon>Bacteria</taxon>
        <taxon>Bacillati</taxon>
        <taxon>Actinomycetota</taxon>
        <taxon>Actinomycetes</taxon>
        <taxon>Micrococcales</taxon>
        <taxon>Bogoriellaceae</taxon>
        <taxon>Georgenia</taxon>
    </lineage>
</organism>
<evidence type="ECO:0000256" key="1">
    <source>
        <dbReference type="SAM" id="MobiDB-lite"/>
    </source>
</evidence>
<reference evidence="2 3" key="1">
    <citation type="submission" date="2018-11" db="EMBL/GenBank/DDBJ databases">
        <title>Sequencing the genomes of 1000 actinobacteria strains.</title>
        <authorList>
            <person name="Klenk H.-P."/>
        </authorList>
    </citation>
    <scope>NUCLEOTIDE SEQUENCE [LARGE SCALE GENOMIC DNA]</scope>
    <source>
        <strain evidence="2 3">DSM 14418</strain>
    </source>
</reference>
<evidence type="ECO:0000313" key="3">
    <source>
        <dbReference type="Proteomes" id="UP000280726"/>
    </source>
</evidence>
<dbReference type="AlphaFoldDB" id="A0A3N4ZY84"/>
<protein>
    <submittedName>
        <fullName evidence="2">Uncharacterized protein</fullName>
    </submittedName>
</protein>
<keyword evidence="3" id="KW-1185">Reference proteome</keyword>
<accession>A0A3N4ZY84</accession>
<proteinExistence type="predicted"/>
<feature type="region of interest" description="Disordered" evidence="1">
    <location>
        <begin position="1"/>
        <end position="29"/>
    </location>
</feature>
<dbReference type="Proteomes" id="UP000280726">
    <property type="component" value="Unassembled WGS sequence"/>
</dbReference>
<sequence length="115" mass="11899">MPLARARRLGRGVLAGPVDDPGERGQPDPCPGLLGGALDRLQHALLPAVQQAGRAMDQPAGLGRGELADPLGQDAQLFGVAEPPFFPSVPEGATRRERGPGGPTRARHNASLIST</sequence>